<gene>
    <name evidence="1" type="ORF">SAMN05660477_00442</name>
</gene>
<accession>A0A1T5CXG9</accession>
<dbReference type="RefSeq" id="WP_079665728.1">
    <property type="nucleotide sequence ID" value="NZ_FUYZ01000001.1"/>
</dbReference>
<keyword evidence="2" id="KW-1185">Reference proteome</keyword>
<sequence length="131" mass="15242">MKKYLAVILLSIYLCATTELYQLLKFPVLVEHFFEHKAKNSNISVLDFLALHYAGNHLQNHPHDDDYEQDQKLPFISHHDFLTIVFTPGSAVWFEIENHNLPVVKRKIASYNDAYLSGEIINAIWQPPKFC</sequence>
<dbReference type="EMBL" id="FUYZ01000001">
    <property type="protein sequence ID" value="SKB64195.1"/>
    <property type="molecule type" value="Genomic_DNA"/>
</dbReference>
<dbReference type="OrthoDB" id="894042at2"/>
<organism evidence="1 2">
    <name type="scientific">Soonwooa buanensis</name>
    <dbReference type="NCBI Taxonomy" id="619805"/>
    <lineage>
        <taxon>Bacteria</taxon>
        <taxon>Pseudomonadati</taxon>
        <taxon>Bacteroidota</taxon>
        <taxon>Flavobacteriia</taxon>
        <taxon>Flavobacteriales</taxon>
        <taxon>Weeksellaceae</taxon>
        <taxon>Chryseobacterium group</taxon>
        <taxon>Soonwooa</taxon>
    </lineage>
</organism>
<reference evidence="1 2" key="1">
    <citation type="submission" date="2017-02" db="EMBL/GenBank/DDBJ databases">
        <authorList>
            <person name="Peterson S.W."/>
        </authorList>
    </citation>
    <scope>NUCLEOTIDE SEQUENCE [LARGE SCALE GENOMIC DNA]</scope>
    <source>
        <strain evidence="1 2">DSM 22323</strain>
    </source>
</reference>
<proteinExistence type="predicted"/>
<dbReference type="AlphaFoldDB" id="A0A1T5CXG9"/>
<name>A0A1T5CXG9_9FLAO</name>
<dbReference type="STRING" id="619805.SAMN05660477_00442"/>
<evidence type="ECO:0000313" key="1">
    <source>
        <dbReference type="EMBL" id="SKB64195.1"/>
    </source>
</evidence>
<dbReference type="Proteomes" id="UP000191112">
    <property type="component" value="Unassembled WGS sequence"/>
</dbReference>
<protein>
    <submittedName>
        <fullName evidence="1">Uncharacterized protein</fullName>
    </submittedName>
</protein>
<evidence type="ECO:0000313" key="2">
    <source>
        <dbReference type="Proteomes" id="UP000191112"/>
    </source>
</evidence>